<evidence type="ECO:0000256" key="4">
    <source>
        <dbReference type="ARBA" id="ARBA00023277"/>
    </source>
</evidence>
<evidence type="ECO:0000256" key="3">
    <source>
        <dbReference type="ARBA" id="ARBA00022801"/>
    </source>
</evidence>
<evidence type="ECO:0000256" key="2">
    <source>
        <dbReference type="ARBA" id="ARBA00022729"/>
    </source>
</evidence>
<evidence type="ECO:0000256" key="8">
    <source>
        <dbReference type="SAM" id="SignalP"/>
    </source>
</evidence>
<comment type="caution">
    <text evidence="10">The sequence shown here is derived from an EMBL/GenBank/DDBJ whole genome shotgun (WGS) entry which is preliminary data.</text>
</comment>
<reference evidence="10" key="1">
    <citation type="journal article" date="2021" name="IMA Fungus">
        <title>Genomic characterization of three marine fungi, including Emericellopsis atlantica sp. nov. with signatures of a generalist lifestyle and marine biomass degradation.</title>
        <authorList>
            <person name="Hagestad O.C."/>
            <person name="Hou L."/>
            <person name="Andersen J.H."/>
            <person name="Hansen E.H."/>
            <person name="Altermark B."/>
            <person name="Li C."/>
            <person name="Kuhnert E."/>
            <person name="Cox R.J."/>
            <person name="Crous P.W."/>
            <person name="Spatafora J.W."/>
            <person name="Lail K."/>
            <person name="Amirebrahimi M."/>
            <person name="Lipzen A."/>
            <person name="Pangilinan J."/>
            <person name="Andreopoulos W."/>
            <person name="Hayes R.D."/>
            <person name="Ng V."/>
            <person name="Grigoriev I.V."/>
            <person name="Jackson S.A."/>
            <person name="Sutton T.D.S."/>
            <person name="Dobson A.D.W."/>
            <person name="Rama T."/>
        </authorList>
    </citation>
    <scope>NUCLEOTIDE SEQUENCE</scope>
    <source>
        <strain evidence="10">TS7</strain>
    </source>
</reference>
<feature type="domain" description="GH10" evidence="9">
    <location>
        <begin position="49"/>
        <end position="330"/>
    </location>
</feature>
<feature type="signal peptide" evidence="8">
    <location>
        <begin position="1"/>
        <end position="17"/>
    </location>
</feature>
<sequence length="331" mass="35377">MKTSAVLLALPAALTTALPASQGAKATRQAAASIHDAFVAAGKDFFGVATDQGLLQSGKNAAIIQADFGQVTAENSWKWGSLESSQGQYNWAPADFLADWATENGKKIRGHTLIWHSQLPSWVEGIQDADTLRQVMRDHIATVAGRYAGKVAHWDVVNEILNEDGSLRDSVFSRLLGQDYEFVRIAFEAAREADPAAKLYINDYNLDSAGYGKVNGMVSMVEQLVNAGVPIDGIGSQTHISGGMGSAVQGALEQLASAPVDEVAITELDIAQAPSDDYTAVVQACLNVDKCRSITVWGVSDADSWRQGDNPLLFDSSYNAKAAYDAIINIL</sequence>
<dbReference type="PANTHER" id="PTHR31490:SF76">
    <property type="entry name" value="ENDO-1,4-BETA-XYLANASE C"/>
    <property type="match status" value="1"/>
</dbReference>
<name>A0A9P7ZVC9_9HYPO</name>
<dbReference type="Proteomes" id="UP000887229">
    <property type="component" value="Unassembled WGS sequence"/>
</dbReference>
<dbReference type="PRINTS" id="PR00134">
    <property type="entry name" value="GLHYDRLASE10"/>
</dbReference>
<keyword evidence="11" id="KW-1185">Reference proteome</keyword>
<evidence type="ECO:0000313" key="11">
    <source>
        <dbReference type="Proteomes" id="UP000887229"/>
    </source>
</evidence>
<dbReference type="GO" id="GO:0031176">
    <property type="term" value="F:endo-1,4-beta-xylanase activity"/>
    <property type="evidence" value="ECO:0007669"/>
    <property type="project" value="UniProtKB-EC"/>
</dbReference>
<dbReference type="EMBL" id="MU251242">
    <property type="protein sequence ID" value="KAG9258910.1"/>
    <property type="molecule type" value="Genomic_DNA"/>
</dbReference>
<dbReference type="EC" id="3.2.1.8" evidence="7"/>
<keyword evidence="6 7" id="KW-0624">Polysaccharide degradation</keyword>
<proteinExistence type="inferred from homology"/>
<evidence type="ECO:0000256" key="6">
    <source>
        <dbReference type="ARBA" id="ARBA00023326"/>
    </source>
</evidence>
<gene>
    <name evidence="10" type="ORF">F5Z01DRAFT_678840</name>
</gene>
<organism evidence="10 11">
    <name type="scientific">Emericellopsis atlantica</name>
    <dbReference type="NCBI Taxonomy" id="2614577"/>
    <lineage>
        <taxon>Eukaryota</taxon>
        <taxon>Fungi</taxon>
        <taxon>Dikarya</taxon>
        <taxon>Ascomycota</taxon>
        <taxon>Pezizomycotina</taxon>
        <taxon>Sordariomycetes</taxon>
        <taxon>Hypocreomycetidae</taxon>
        <taxon>Hypocreales</taxon>
        <taxon>Bionectriaceae</taxon>
        <taxon>Emericellopsis</taxon>
    </lineage>
</organism>
<dbReference type="InterPro" id="IPR017853">
    <property type="entry name" value="GH"/>
</dbReference>
<dbReference type="SUPFAM" id="SSF51445">
    <property type="entry name" value="(Trans)glycosidases"/>
    <property type="match status" value="1"/>
</dbReference>
<dbReference type="RefSeq" id="XP_046122834.1">
    <property type="nucleotide sequence ID" value="XM_046265474.1"/>
</dbReference>
<dbReference type="SMART" id="SM00633">
    <property type="entry name" value="Glyco_10"/>
    <property type="match status" value="1"/>
</dbReference>
<dbReference type="InterPro" id="IPR044846">
    <property type="entry name" value="GH10"/>
</dbReference>
<dbReference type="GO" id="GO:0000272">
    <property type="term" value="P:polysaccharide catabolic process"/>
    <property type="evidence" value="ECO:0007669"/>
    <property type="project" value="UniProtKB-KW"/>
</dbReference>
<dbReference type="OrthoDB" id="3055998at2759"/>
<keyword evidence="3 7" id="KW-0378">Hydrolase</keyword>
<protein>
    <recommendedName>
        <fullName evidence="7">Beta-xylanase</fullName>
        <ecNumber evidence="7">3.2.1.8</ecNumber>
    </recommendedName>
</protein>
<dbReference type="GeneID" id="70296377"/>
<comment type="similarity">
    <text evidence="1 7">Belongs to the glycosyl hydrolase 10 (cellulase F) family.</text>
</comment>
<evidence type="ECO:0000256" key="5">
    <source>
        <dbReference type="ARBA" id="ARBA00023295"/>
    </source>
</evidence>
<evidence type="ECO:0000259" key="9">
    <source>
        <dbReference type="PROSITE" id="PS51760"/>
    </source>
</evidence>
<keyword evidence="2 8" id="KW-0732">Signal</keyword>
<dbReference type="Pfam" id="PF00331">
    <property type="entry name" value="Glyco_hydro_10"/>
    <property type="match status" value="1"/>
</dbReference>
<evidence type="ECO:0000256" key="7">
    <source>
        <dbReference type="RuleBase" id="RU361174"/>
    </source>
</evidence>
<dbReference type="Gene3D" id="3.20.20.80">
    <property type="entry name" value="Glycosidases"/>
    <property type="match status" value="1"/>
</dbReference>
<feature type="chain" id="PRO_5040323584" description="Beta-xylanase" evidence="8">
    <location>
        <begin position="18"/>
        <end position="331"/>
    </location>
</feature>
<evidence type="ECO:0000256" key="1">
    <source>
        <dbReference type="ARBA" id="ARBA00007495"/>
    </source>
</evidence>
<dbReference type="PROSITE" id="PS51760">
    <property type="entry name" value="GH10_2"/>
    <property type="match status" value="1"/>
</dbReference>
<accession>A0A9P7ZVC9</accession>
<comment type="catalytic activity">
    <reaction evidence="7">
        <text>Endohydrolysis of (1-&gt;4)-beta-D-xylosidic linkages in xylans.</text>
        <dbReference type="EC" id="3.2.1.8"/>
    </reaction>
</comment>
<keyword evidence="4 7" id="KW-0119">Carbohydrate metabolism</keyword>
<dbReference type="PANTHER" id="PTHR31490">
    <property type="entry name" value="GLYCOSYL HYDROLASE"/>
    <property type="match status" value="1"/>
</dbReference>
<evidence type="ECO:0000313" key="10">
    <source>
        <dbReference type="EMBL" id="KAG9258910.1"/>
    </source>
</evidence>
<keyword evidence="5 7" id="KW-0326">Glycosidase</keyword>
<dbReference type="AlphaFoldDB" id="A0A9P7ZVC9"/>
<dbReference type="InterPro" id="IPR001000">
    <property type="entry name" value="GH10_dom"/>
</dbReference>